<dbReference type="InterPro" id="IPR048645">
    <property type="entry name" value="Cry1Ac-like_dom-VII"/>
</dbReference>
<proteinExistence type="predicted"/>
<sequence length="163" mass="18101">EGVKVQPLQNTSVLVLSEWNQEASQQLHIDPDRGYVLRVTARKEGGGKGTVTMSDCAAYTETLTFTSCDFNTSGSQTMTSGTLSGFVTKTLEIFPDTDRIRIDMGETEGTFQIESVELICMEQMEDDLYDMAGNLEEEMLDLGIENINAVTNKMCFSWDIQCP</sequence>
<evidence type="ECO:0000313" key="2">
    <source>
        <dbReference type="EMBL" id="PGG84579.1"/>
    </source>
</evidence>
<gene>
    <name evidence="2" type="ORF">CON73_25810</name>
</gene>
<dbReference type="AlphaFoldDB" id="A0A2B7VJY7"/>
<comment type="caution">
    <text evidence="2">The sequence shown here is derived from an EMBL/GenBank/DDBJ whole genome shotgun (WGS) entry which is preliminary data.</text>
</comment>
<reference evidence="2 3" key="1">
    <citation type="submission" date="2017-09" db="EMBL/GenBank/DDBJ databases">
        <title>Large-scale bioinformatics analysis of Bacillus genomes uncovers conserved roles of natural products in bacterial physiology.</title>
        <authorList>
            <consortium name="Agbiome Team Llc"/>
            <person name="Bleich R.M."/>
            <person name="Grubbs K.J."/>
            <person name="Santa Maria K.C."/>
            <person name="Allen S.E."/>
            <person name="Farag S."/>
            <person name="Shank E.A."/>
            <person name="Bowers A."/>
        </authorList>
    </citation>
    <scope>NUCLEOTIDE SEQUENCE [LARGE SCALE GENOMIC DNA]</scope>
    <source>
        <strain evidence="2 3">AFS094862</strain>
    </source>
</reference>
<organism evidence="2 3">
    <name type="scientific">Bacillus toyonensis</name>
    <dbReference type="NCBI Taxonomy" id="155322"/>
    <lineage>
        <taxon>Bacteria</taxon>
        <taxon>Bacillati</taxon>
        <taxon>Bacillota</taxon>
        <taxon>Bacilli</taxon>
        <taxon>Bacillales</taxon>
        <taxon>Bacillaceae</taxon>
        <taxon>Bacillus</taxon>
        <taxon>Bacillus cereus group</taxon>
    </lineage>
</organism>
<dbReference type="EMBL" id="NVOI01000112">
    <property type="protein sequence ID" value="PGG84579.1"/>
    <property type="molecule type" value="Genomic_DNA"/>
</dbReference>
<feature type="domain" description="Cry1Ac-like" evidence="1">
    <location>
        <begin position="3"/>
        <end position="67"/>
    </location>
</feature>
<evidence type="ECO:0000259" key="1">
    <source>
        <dbReference type="Pfam" id="PF21463"/>
    </source>
</evidence>
<dbReference type="Proteomes" id="UP000225320">
    <property type="component" value="Unassembled WGS sequence"/>
</dbReference>
<accession>A0A2B7VJY7</accession>
<dbReference type="Pfam" id="PF21463">
    <property type="entry name" value="Cry1Ac_dom-VII"/>
    <property type="match status" value="1"/>
</dbReference>
<feature type="non-terminal residue" evidence="2">
    <location>
        <position position="1"/>
    </location>
</feature>
<name>A0A2B7VJY7_9BACI</name>
<evidence type="ECO:0000313" key="3">
    <source>
        <dbReference type="Proteomes" id="UP000225320"/>
    </source>
</evidence>
<protein>
    <recommendedName>
        <fullName evidence="1">Cry1Ac-like domain-containing protein</fullName>
    </recommendedName>
</protein>